<protein>
    <recommendedName>
        <fullName evidence="3">F-box associated domain-containing protein</fullName>
    </recommendedName>
</protein>
<dbReference type="STRING" id="77586.A0A0D9XUG2"/>
<reference evidence="1 2" key="1">
    <citation type="submission" date="2012-08" db="EMBL/GenBank/DDBJ databases">
        <title>Oryza genome evolution.</title>
        <authorList>
            <person name="Wing R.A."/>
        </authorList>
    </citation>
    <scope>NUCLEOTIDE SEQUENCE</scope>
</reference>
<keyword evidence="2" id="KW-1185">Reference proteome</keyword>
<organism evidence="1 2">
    <name type="scientific">Leersia perrieri</name>
    <dbReference type="NCBI Taxonomy" id="77586"/>
    <lineage>
        <taxon>Eukaryota</taxon>
        <taxon>Viridiplantae</taxon>
        <taxon>Streptophyta</taxon>
        <taxon>Embryophyta</taxon>
        <taxon>Tracheophyta</taxon>
        <taxon>Spermatophyta</taxon>
        <taxon>Magnoliopsida</taxon>
        <taxon>Liliopsida</taxon>
        <taxon>Poales</taxon>
        <taxon>Poaceae</taxon>
        <taxon>BOP clade</taxon>
        <taxon>Oryzoideae</taxon>
        <taxon>Oryzeae</taxon>
        <taxon>Oryzinae</taxon>
        <taxon>Leersia</taxon>
    </lineage>
</organism>
<dbReference type="EnsemblPlants" id="LPERR11G16930.1">
    <property type="protein sequence ID" value="LPERR11G16930.1"/>
    <property type="gene ID" value="LPERR11G16930"/>
</dbReference>
<reference evidence="1" key="3">
    <citation type="submission" date="2015-04" db="UniProtKB">
        <authorList>
            <consortium name="EnsemblPlants"/>
        </authorList>
    </citation>
    <scope>IDENTIFICATION</scope>
</reference>
<dbReference type="Gramene" id="LPERR11G16930.1">
    <property type="protein sequence ID" value="LPERR11G16930.1"/>
    <property type="gene ID" value="LPERR11G16930"/>
</dbReference>
<dbReference type="AlphaFoldDB" id="A0A0D9XUG2"/>
<dbReference type="Proteomes" id="UP000032180">
    <property type="component" value="Chromosome 11"/>
</dbReference>
<sequence>MSIAAAAARFTRLITTARRHGGSPRGNCSGAAALLPVRGIFMNYIDHGPTHLLTHPSMAAPAKPTINDGFLSFLPGANPNHDSWDTWSVLDHCNGLLLCHYNESRLCVCNPATRRWEKLPKRLADDGSFTHRASAYLAFDPAVSPSSRYEVFVIPNVPVLEMKMMRSGT</sequence>
<dbReference type="HOGENOM" id="CLU_1580793_0_0_1"/>
<evidence type="ECO:0000313" key="2">
    <source>
        <dbReference type="Proteomes" id="UP000032180"/>
    </source>
</evidence>
<accession>A0A0D9XUG2</accession>
<proteinExistence type="predicted"/>
<name>A0A0D9XUG2_9ORYZ</name>
<dbReference type="PANTHER" id="PTHR34591">
    <property type="entry name" value="OS03G0653100 PROTEIN-RELATED"/>
    <property type="match status" value="1"/>
</dbReference>
<dbReference type="PANTHER" id="PTHR34591:SF21">
    <property type="entry name" value="F-BOX DOMAIN CONTAINING PROTEIN, EXPRESSED"/>
    <property type="match status" value="1"/>
</dbReference>
<reference evidence="2" key="2">
    <citation type="submission" date="2013-12" db="EMBL/GenBank/DDBJ databases">
        <authorList>
            <person name="Yu Y."/>
            <person name="Lee S."/>
            <person name="de Baynast K."/>
            <person name="Wissotski M."/>
            <person name="Liu L."/>
            <person name="Talag J."/>
            <person name="Goicoechea J."/>
            <person name="Angelova A."/>
            <person name="Jetty R."/>
            <person name="Kudrna D."/>
            <person name="Golser W."/>
            <person name="Rivera L."/>
            <person name="Zhang J."/>
            <person name="Wing R."/>
        </authorList>
    </citation>
    <scope>NUCLEOTIDE SEQUENCE</scope>
</reference>
<evidence type="ECO:0008006" key="3">
    <source>
        <dbReference type="Google" id="ProtNLM"/>
    </source>
</evidence>
<evidence type="ECO:0000313" key="1">
    <source>
        <dbReference type="EnsemblPlants" id="LPERR11G16930.1"/>
    </source>
</evidence>